<protein>
    <submittedName>
        <fullName evidence="3">Hvo_1808 family surface protein</fullName>
    </submittedName>
</protein>
<feature type="compositionally biased region" description="Polar residues" evidence="1">
    <location>
        <begin position="559"/>
        <end position="576"/>
    </location>
</feature>
<evidence type="ECO:0000256" key="1">
    <source>
        <dbReference type="SAM" id="MobiDB-lite"/>
    </source>
</evidence>
<keyword evidence="2" id="KW-0472">Membrane</keyword>
<evidence type="ECO:0000313" key="4">
    <source>
        <dbReference type="Proteomes" id="UP001595925"/>
    </source>
</evidence>
<feature type="region of interest" description="Disordered" evidence="1">
    <location>
        <begin position="496"/>
        <end position="595"/>
    </location>
</feature>
<evidence type="ECO:0000313" key="3">
    <source>
        <dbReference type="EMBL" id="MFC4987044.1"/>
    </source>
</evidence>
<keyword evidence="2" id="KW-1133">Transmembrane helix</keyword>
<name>A0ABD5QBT2_9EURY</name>
<proteinExistence type="predicted"/>
<accession>A0ABD5QBT2</accession>
<keyword evidence="2" id="KW-0812">Transmembrane</keyword>
<feature type="compositionally biased region" description="Acidic residues" evidence="1">
    <location>
        <begin position="497"/>
        <end position="538"/>
    </location>
</feature>
<gene>
    <name evidence="3" type="ORF">ACFPFO_04535</name>
</gene>
<feature type="compositionally biased region" description="Acidic residues" evidence="1">
    <location>
        <begin position="577"/>
        <end position="594"/>
    </location>
</feature>
<dbReference type="RefSeq" id="WP_224828291.1">
    <property type="nucleotide sequence ID" value="NZ_JAIVEF010000005.1"/>
</dbReference>
<keyword evidence="4" id="KW-1185">Reference proteome</keyword>
<dbReference type="InterPro" id="IPR047792">
    <property type="entry name" value="Hvo_1808-like"/>
</dbReference>
<dbReference type="EMBL" id="JBHSJG010000014">
    <property type="protein sequence ID" value="MFC4987044.1"/>
    <property type="molecule type" value="Genomic_DNA"/>
</dbReference>
<sequence>MSARSTRLVVALLLAAVVGAGVAAAGTAVTAQEEAENETDELVADCAAEMPADYADPAEGNDTVGWVGGYWYDEPLDIEREDGLNETELDALSARAAARFEALRCLTFEELPEIDVVSREEFESENAFANVTEDERAFDNAMLETMLLVGNETDSIDVREEERAAVVAGYYDFVEERIVVVSEDPGSVEIDEGVLAHELGHALQDQQFDLDSYERPTTDVDNGVLGMIEGDAQRIEYQYSERCEAGRWAEPCLSENATAQGAAAGEPPSWGLYFMGYQPYSDGPSFVEHVYDEGGWDAVNGVYEEMPSTSVHTIDPESYGEFTPEDVTVADESGDDWERIERPQGPDYDVIGQAGLSAMLMDPAYDGSPIIPPEEFLNMEGGEANRTDPLEYNHPETDGWVGDRLYAYGDGEETGTVWKLAWEDGEEAAEFADAYEQLIEIRGGEAVEDANRTYEFGAESEFGGAVTLEQEDDRLWIVTAPSVEELGEIHDVADAATDADGENEEPDDADAGGENDTDDEGTADADADDDGADDEASDEGGNGNGNEESEDVDDESTNGSGSVANDSETGNATGDENVSDDADAEAAGETESDGAIDSTAAFAGVGLVLVVLAVAAALFVRRQ</sequence>
<reference evidence="3 4" key="1">
    <citation type="journal article" date="2019" name="Int. J. Syst. Evol. Microbiol.">
        <title>The Global Catalogue of Microorganisms (GCM) 10K type strain sequencing project: providing services to taxonomists for standard genome sequencing and annotation.</title>
        <authorList>
            <consortium name="The Broad Institute Genomics Platform"/>
            <consortium name="The Broad Institute Genome Sequencing Center for Infectious Disease"/>
            <person name="Wu L."/>
            <person name="Ma J."/>
        </authorList>
    </citation>
    <scope>NUCLEOTIDE SEQUENCE [LARGE SCALE GENOMIC DNA]</scope>
    <source>
        <strain evidence="3 4">CGMCC 1.15824</strain>
    </source>
</reference>
<comment type="caution">
    <text evidence="3">The sequence shown here is derived from an EMBL/GenBank/DDBJ whole genome shotgun (WGS) entry which is preliminary data.</text>
</comment>
<evidence type="ECO:0000256" key="2">
    <source>
        <dbReference type="SAM" id="Phobius"/>
    </source>
</evidence>
<feature type="compositionally biased region" description="Acidic residues" evidence="1">
    <location>
        <begin position="547"/>
        <end position="556"/>
    </location>
</feature>
<feature type="transmembrane region" description="Helical" evidence="2">
    <location>
        <begin position="600"/>
        <end position="620"/>
    </location>
</feature>
<dbReference type="NCBIfam" id="NF038145">
    <property type="entry name" value="Hvo_1808_fam"/>
    <property type="match status" value="1"/>
</dbReference>
<dbReference type="AlphaFoldDB" id="A0ABD5QBT2"/>
<organism evidence="3 4">
    <name type="scientific">Saliphagus infecundisoli</name>
    <dbReference type="NCBI Taxonomy" id="1849069"/>
    <lineage>
        <taxon>Archaea</taxon>
        <taxon>Methanobacteriati</taxon>
        <taxon>Methanobacteriota</taxon>
        <taxon>Stenosarchaea group</taxon>
        <taxon>Halobacteria</taxon>
        <taxon>Halobacteriales</taxon>
        <taxon>Natrialbaceae</taxon>
        <taxon>Saliphagus</taxon>
    </lineage>
</organism>
<dbReference type="Proteomes" id="UP001595925">
    <property type="component" value="Unassembled WGS sequence"/>
</dbReference>